<evidence type="ECO:0000256" key="1">
    <source>
        <dbReference type="ARBA" id="ARBA00022614"/>
    </source>
</evidence>
<dbReference type="InterPro" id="IPR001611">
    <property type="entry name" value="Leu-rich_rpt"/>
</dbReference>
<dbReference type="GO" id="GO:0005737">
    <property type="term" value="C:cytoplasm"/>
    <property type="evidence" value="ECO:0007669"/>
    <property type="project" value="TreeGrafter"/>
</dbReference>
<evidence type="ECO:0000256" key="2">
    <source>
        <dbReference type="ARBA" id="ARBA00022737"/>
    </source>
</evidence>
<accession>A0A1X2H4F1</accession>
<dbReference type="InParanoid" id="A0A1X2H4F1"/>
<organism evidence="4 5">
    <name type="scientific">Syncephalastrum racemosum</name>
    <name type="common">Filamentous fungus</name>
    <dbReference type="NCBI Taxonomy" id="13706"/>
    <lineage>
        <taxon>Eukaryota</taxon>
        <taxon>Fungi</taxon>
        <taxon>Fungi incertae sedis</taxon>
        <taxon>Mucoromycota</taxon>
        <taxon>Mucoromycotina</taxon>
        <taxon>Mucoromycetes</taxon>
        <taxon>Mucorales</taxon>
        <taxon>Syncephalastraceae</taxon>
        <taxon>Syncephalastrum</taxon>
    </lineage>
</organism>
<evidence type="ECO:0000259" key="3">
    <source>
        <dbReference type="Pfam" id="PF23598"/>
    </source>
</evidence>
<dbReference type="InterPro" id="IPR055414">
    <property type="entry name" value="LRR_R13L4/SHOC2-like"/>
</dbReference>
<feature type="domain" description="Disease resistance R13L4/SHOC-2-like LRR" evidence="3">
    <location>
        <begin position="17"/>
        <end position="98"/>
    </location>
</feature>
<dbReference type="PANTHER" id="PTHR48051">
    <property type="match status" value="1"/>
</dbReference>
<dbReference type="Gene3D" id="3.80.10.10">
    <property type="entry name" value="Ribonuclease Inhibitor"/>
    <property type="match status" value="1"/>
</dbReference>
<comment type="caution">
    <text evidence="4">The sequence shown here is derived from an EMBL/GenBank/DDBJ whole genome shotgun (WGS) entry which is preliminary data.</text>
</comment>
<evidence type="ECO:0000313" key="4">
    <source>
        <dbReference type="EMBL" id="ORY93241.1"/>
    </source>
</evidence>
<dbReference type="EMBL" id="MCGN01000009">
    <property type="protein sequence ID" value="ORY93241.1"/>
    <property type="molecule type" value="Genomic_DNA"/>
</dbReference>
<keyword evidence="5" id="KW-1185">Reference proteome</keyword>
<keyword evidence="2" id="KW-0677">Repeat</keyword>
<evidence type="ECO:0000313" key="5">
    <source>
        <dbReference type="Proteomes" id="UP000242180"/>
    </source>
</evidence>
<dbReference type="Proteomes" id="UP000242180">
    <property type="component" value="Unassembled WGS sequence"/>
</dbReference>
<keyword evidence="1" id="KW-0433">Leucine-rich repeat</keyword>
<dbReference type="OrthoDB" id="660555at2759"/>
<dbReference type="PRINTS" id="PR00019">
    <property type="entry name" value="LEURICHRPT"/>
</dbReference>
<reference evidence="4 5" key="1">
    <citation type="submission" date="2016-07" db="EMBL/GenBank/DDBJ databases">
        <title>Pervasive Adenine N6-methylation of Active Genes in Fungi.</title>
        <authorList>
            <consortium name="DOE Joint Genome Institute"/>
            <person name="Mondo S.J."/>
            <person name="Dannebaum R.O."/>
            <person name="Kuo R.C."/>
            <person name="Labutti K."/>
            <person name="Haridas S."/>
            <person name="Kuo A."/>
            <person name="Salamov A."/>
            <person name="Ahrendt S.R."/>
            <person name="Lipzen A."/>
            <person name="Sullivan W."/>
            <person name="Andreopoulos W.B."/>
            <person name="Clum A."/>
            <person name="Lindquist E."/>
            <person name="Daum C."/>
            <person name="Ramamoorthy G.K."/>
            <person name="Gryganskyi A."/>
            <person name="Culley D."/>
            <person name="Magnuson J.K."/>
            <person name="James T.Y."/>
            <person name="O'Malley M.A."/>
            <person name="Stajich J.E."/>
            <person name="Spatafora J.W."/>
            <person name="Visel A."/>
            <person name="Grigoriev I.V."/>
        </authorList>
    </citation>
    <scope>NUCLEOTIDE SEQUENCE [LARGE SCALE GENOMIC DNA]</scope>
    <source>
        <strain evidence="4 5">NRRL 2496</strain>
    </source>
</reference>
<proteinExistence type="predicted"/>
<dbReference type="SMART" id="SM00369">
    <property type="entry name" value="LRR_TYP"/>
    <property type="match status" value="3"/>
</dbReference>
<dbReference type="SUPFAM" id="SSF52058">
    <property type="entry name" value="L domain-like"/>
    <property type="match status" value="1"/>
</dbReference>
<sequence length="292" mass="32830">MHELVLYCQSLTWLHPNLSLLSQLQKLDLSGNYLTQLPDAIGSLQRLEVLHLQHNQLRSLPDTLGYLTHLKELDVSYNKLQSVTPYIGHLRHLETFQLLGNALLTQLPTTLGNLARLVTLSVANCPALESLPAEILGLNALRHLRVAESHALQAPIEAMNLAHTPPSLVELCARRLYPEVIPAPAFRSRHHAQPCSACGKPYFESFVSRSRLVEKAEVIVRVEYRLCSAHWNTEDDRLLYTFSAAPPPTHIKYPPLPLPPLPTPSKQKKLSLHHIKNSRPYRFKRPAAAKAP</sequence>
<dbReference type="InterPro" id="IPR032675">
    <property type="entry name" value="LRR_dom_sf"/>
</dbReference>
<dbReference type="Pfam" id="PF23598">
    <property type="entry name" value="LRR_14"/>
    <property type="match status" value="1"/>
</dbReference>
<dbReference type="SMART" id="SM00364">
    <property type="entry name" value="LRR_BAC"/>
    <property type="match status" value="4"/>
</dbReference>
<dbReference type="InterPro" id="IPR050216">
    <property type="entry name" value="LRR_domain-containing"/>
</dbReference>
<dbReference type="InterPro" id="IPR003591">
    <property type="entry name" value="Leu-rich_rpt_typical-subtyp"/>
</dbReference>
<dbReference type="PANTHER" id="PTHR48051:SF54">
    <property type="entry name" value="LEUCINE-RICH REPEAT-CONTAINING PROTEIN"/>
    <property type="match status" value="1"/>
</dbReference>
<name>A0A1X2H4F1_SYNRA</name>
<protein>
    <recommendedName>
        <fullName evidence="3">Disease resistance R13L4/SHOC-2-like LRR domain-containing protein</fullName>
    </recommendedName>
</protein>
<gene>
    <name evidence="4" type="ORF">BCR43DRAFT_507662</name>
</gene>
<dbReference type="AlphaFoldDB" id="A0A1X2H4F1"/>
<dbReference type="PROSITE" id="PS51450">
    <property type="entry name" value="LRR"/>
    <property type="match status" value="3"/>
</dbReference>
<dbReference type="STRING" id="13706.A0A1X2H4F1"/>